<accession>R7T6W8</accession>
<dbReference type="HOGENOM" id="CLU_051866_0_0_1"/>
<keyword evidence="2" id="KW-0812">Transmembrane</keyword>
<dbReference type="InterPro" id="IPR007577">
    <property type="entry name" value="GlycoTrfase_DXD_sugar-bd_CS"/>
</dbReference>
<dbReference type="GO" id="GO:0000030">
    <property type="term" value="F:mannosyltransferase activity"/>
    <property type="evidence" value="ECO:0007669"/>
    <property type="project" value="TreeGrafter"/>
</dbReference>
<dbReference type="PANTHER" id="PTHR32385:SF15">
    <property type="entry name" value="INOSITOL PHOSPHOCERAMIDE MANNOSYLTRANSFERASE 1"/>
    <property type="match status" value="1"/>
</dbReference>
<evidence type="ECO:0000313" key="3">
    <source>
        <dbReference type="EMBL" id="ELT89270.1"/>
    </source>
</evidence>
<dbReference type="GO" id="GO:0016020">
    <property type="term" value="C:membrane"/>
    <property type="evidence" value="ECO:0007669"/>
    <property type="project" value="GOC"/>
</dbReference>
<reference evidence="4" key="3">
    <citation type="submission" date="2015-06" db="UniProtKB">
        <authorList>
            <consortium name="EnsemblMetazoa"/>
        </authorList>
    </citation>
    <scope>IDENTIFICATION</scope>
</reference>
<evidence type="ECO:0000256" key="2">
    <source>
        <dbReference type="SAM" id="Phobius"/>
    </source>
</evidence>
<dbReference type="AlphaFoldDB" id="R7T6W8"/>
<protein>
    <recommendedName>
        <fullName evidence="6">Alpha-1,4-N-acetylglucosaminyltransferase</fullName>
    </recommendedName>
</protein>
<feature type="transmembrane region" description="Helical" evidence="2">
    <location>
        <begin position="7"/>
        <end position="29"/>
    </location>
</feature>
<keyword evidence="2" id="KW-0472">Membrane</keyword>
<name>R7T6W8_CAPTE</name>
<evidence type="ECO:0000256" key="1">
    <source>
        <dbReference type="ARBA" id="ARBA00022679"/>
    </source>
</evidence>
<dbReference type="InterPro" id="IPR051706">
    <property type="entry name" value="Glycosyltransferase_domain"/>
</dbReference>
<dbReference type="EMBL" id="AMQN01014936">
    <property type="status" value="NOT_ANNOTATED_CDS"/>
    <property type="molecule type" value="Genomic_DNA"/>
</dbReference>
<reference evidence="5" key="1">
    <citation type="submission" date="2012-12" db="EMBL/GenBank/DDBJ databases">
        <authorList>
            <person name="Hellsten U."/>
            <person name="Grimwood J."/>
            <person name="Chapman J.A."/>
            <person name="Shapiro H."/>
            <person name="Aerts A."/>
            <person name="Otillar R.P."/>
            <person name="Terry A.Y."/>
            <person name="Boore J.L."/>
            <person name="Simakov O."/>
            <person name="Marletaz F."/>
            <person name="Cho S.-J."/>
            <person name="Edsinger-Gonzales E."/>
            <person name="Havlak P."/>
            <person name="Kuo D.-H."/>
            <person name="Larsson T."/>
            <person name="Lv J."/>
            <person name="Arendt D."/>
            <person name="Savage R."/>
            <person name="Osoegawa K."/>
            <person name="de Jong P."/>
            <person name="Lindberg D.R."/>
            <person name="Seaver E.C."/>
            <person name="Weisblat D.A."/>
            <person name="Putnam N.H."/>
            <person name="Grigoriev I.V."/>
            <person name="Rokhsar D.S."/>
        </authorList>
    </citation>
    <scope>NUCLEOTIDE SEQUENCE</scope>
    <source>
        <strain evidence="5">I ESC-2004</strain>
    </source>
</reference>
<keyword evidence="1" id="KW-0808">Transferase</keyword>
<gene>
    <name evidence="3" type="ORF">CAPTEDRAFT_212814</name>
</gene>
<dbReference type="OMA" id="INAFMAC"/>
<keyword evidence="5" id="KW-1185">Reference proteome</keyword>
<evidence type="ECO:0000313" key="5">
    <source>
        <dbReference type="Proteomes" id="UP000014760"/>
    </source>
</evidence>
<dbReference type="EnsemblMetazoa" id="CapteT212814">
    <property type="protein sequence ID" value="CapteP212814"/>
    <property type="gene ID" value="CapteG212814"/>
</dbReference>
<dbReference type="PANTHER" id="PTHR32385">
    <property type="entry name" value="MANNOSYL PHOSPHORYLINOSITOL CERAMIDE SYNTHASE"/>
    <property type="match status" value="1"/>
</dbReference>
<keyword evidence="2" id="KW-1133">Transmembrane helix</keyword>
<dbReference type="OrthoDB" id="9997758at2759"/>
<reference evidence="3 5" key="2">
    <citation type="journal article" date="2013" name="Nature">
        <title>Insights into bilaterian evolution from three spiralian genomes.</title>
        <authorList>
            <person name="Simakov O."/>
            <person name="Marletaz F."/>
            <person name="Cho S.J."/>
            <person name="Edsinger-Gonzales E."/>
            <person name="Havlak P."/>
            <person name="Hellsten U."/>
            <person name="Kuo D.H."/>
            <person name="Larsson T."/>
            <person name="Lv J."/>
            <person name="Arendt D."/>
            <person name="Savage R."/>
            <person name="Osoegawa K."/>
            <person name="de Jong P."/>
            <person name="Grimwood J."/>
            <person name="Chapman J.A."/>
            <person name="Shapiro H."/>
            <person name="Aerts A."/>
            <person name="Otillar R.P."/>
            <person name="Terry A.Y."/>
            <person name="Boore J.L."/>
            <person name="Grigoriev I.V."/>
            <person name="Lindberg D.R."/>
            <person name="Seaver E.C."/>
            <person name="Weisblat D.A."/>
            <person name="Putnam N.H."/>
            <person name="Rokhsar D.S."/>
        </authorList>
    </citation>
    <scope>NUCLEOTIDE SEQUENCE</scope>
    <source>
        <strain evidence="3 5">I ESC-2004</strain>
    </source>
</reference>
<dbReference type="Pfam" id="PF04488">
    <property type="entry name" value="Gly_transf_sug"/>
    <property type="match status" value="1"/>
</dbReference>
<organism evidence="3">
    <name type="scientific">Capitella teleta</name>
    <name type="common">Polychaete worm</name>
    <dbReference type="NCBI Taxonomy" id="283909"/>
    <lineage>
        <taxon>Eukaryota</taxon>
        <taxon>Metazoa</taxon>
        <taxon>Spiralia</taxon>
        <taxon>Lophotrochozoa</taxon>
        <taxon>Annelida</taxon>
        <taxon>Polychaeta</taxon>
        <taxon>Sedentaria</taxon>
        <taxon>Scolecida</taxon>
        <taxon>Capitellidae</taxon>
        <taxon>Capitella</taxon>
    </lineage>
</organism>
<dbReference type="Gene3D" id="3.90.550.20">
    <property type="match status" value="1"/>
</dbReference>
<evidence type="ECO:0000313" key="4">
    <source>
        <dbReference type="EnsemblMetazoa" id="CapteP212814"/>
    </source>
</evidence>
<dbReference type="SUPFAM" id="SSF53448">
    <property type="entry name" value="Nucleotide-diphospho-sugar transferases"/>
    <property type="match status" value="1"/>
</dbReference>
<dbReference type="GO" id="GO:0051999">
    <property type="term" value="P:mannosyl-inositol phosphorylceramide biosynthetic process"/>
    <property type="evidence" value="ECO:0007669"/>
    <property type="project" value="TreeGrafter"/>
</dbReference>
<evidence type="ECO:0008006" key="6">
    <source>
        <dbReference type="Google" id="ProtNLM"/>
    </source>
</evidence>
<dbReference type="EMBL" id="KB311434">
    <property type="protein sequence ID" value="ELT89270.1"/>
    <property type="molecule type" value="Genomic_DNA"/>
</dbReference>
<sequence length="351" mass="41178">MRYDRHVRWVVITVCAGYLLYSLMLVISLSPNQPAPTAPVDQLISRSVVLHNIQEIREVSLISSKKSSRKIPHVIHQTWEDKFVPGQVAKWIPSWKKVNPHFVHWLWTERGSKDLIIKDFKPEFLTLYEAYPHKINKADVRRLFILYKYGGIFADLDVECLRPLGEMLSQYTCVLSQEPEEHQSLFYNDEHKNYALTGFMACRPGHPFFRYLIQQLNLYARNARSSDWNMNILNSTGPVFVAEVVDKYVKLYNHTSEGRIHIAPPSWFMPTFDPVHEDQFYMKCTRPDKPLTVKQEAICNRLKRNGFKNVEVKNAFTNHHWIHTWGFMFIPRGSIDVTEIVHDISIRDGHR</sequence>
<dbReference type="Proteomes" id="UP000014760">
    <property type="component" value="Unassembled WGS sequence"/>
</dbReference>
<proteinExistence type="predicted"/>
<dbReference type="InterPro" id="IPR029044">
    <property type="entry name" value="Nucleotide-diphossugar_trans"/>
</dbReference>